<dbReference type="OrthoDB" id="9778494at2"/>
<dbReference type="EMBL" id="CP029550">
    <property type="protein sequence ID" value="AWN43829.1"/>
    <property type="molecule type" value="Genomic_DNA"/>
</dbReference>
<reference evidence="3" key="1">
    <citation type="submission" date="2018-05" db="EMBL/GenBank/DDBJ databases">
        <title>Complete Genome Sequence of Methylobacterium sp. 17SD2-17.</title>
        <authorList>
            <person name="Srinivasan S."/>
        </authorList>
    </citation>
    <scope>NUCLEOTIDE SEQUENCE [LARGE SCALE GENOMIC DNA]</scope>
    <source>
        <strain evidence="3">17SD2-17</strain>
    </source>
</reference>
<evidence type="ECO:0000313" key="2">
    <source>
        <dbReference type="EMBL" id="AWN43829.1"/>
    </source>
</evidence>
<accession>A0A2U8WCN8</accession>
<protein>
    <recommendedName>
        <fullName evidence="4">Tetratricopeptide repeat protein</fullName>
    </recommendedName>
</protein>
<dbReference type="SUPFAM" id="SSF48452">
    <property type="entry name" value="TPR-like"/>
    <property type="match status" value="1"/>
</dbReference>
<evidence type="ECO:0000256" key="1">
    <source>
        <dbReference type="SAM" id="SignalP"/>
    </source>
</evidence>
<dbReference type="KEGG" id="mets:DK389_29045"/>
<organism evidence="2 3">
    <name type="scientific">Methylobacterium durans</name>
    <dbReference type="NCBI Taxonomy" id="2202825"/>
    <lineage>
        <taxon>Bacteria</taxon>
        <taxon>Pseudomonadati</taxon>
        <taxon>Pseudomonadota</taxon>
        <taxon>Alphaproteobacteria</taxon>
        <taxon>Hyphomicrobiales</taxon>
        <taxon>Methylobacteriaceae</taxon>
        <taxon>Methylobacterium</taxon>
    </lineage>
</organism>
<dbReference type="AlphaFoldDB" id="A0A2U8WCN8"/>
<keyword evidence="3" id="KW-1185">Reference proteome</keyword>
<name>A0A2U8WCN8_9HYPH</name>
<dbReference type="PANTHER" id="PTHR45588">
    <property type="entry name" value="TPR DOMAIN-CONTAINING PROTEIN"/>
    <property type="match status" value="1"/>
</dbReference>
<evidence type="ECO:0008006" key="4">
    <source>
        <dbReference type="Google" id="ProtNLM"/>
    </source>
</evidence>
<proteinExistence type="predicted"/>
<evidence type="ECO:0000313" key="3">
    <source>
        <dbReference type="Proteomes" id="UP000245926"/>
    </source>
</evidence>
<dbReference type="Gene3D" id="1.25.40.10">
    <property type="entry name" value="Tetratricopeptide repeat domain"/>
    <property type="match status" value="1"/>
</dbReference>
<feature type="chain" id="PRO_5015895403" description="Tetratricopeptide repeat protein" evidence="1">
    <location>
        <begin position="31"/>
        <end position="362"/>
    </location>
</feature>
<gene>
    <name evidence="2" type="ORF">DK389_29045</name>
</gene>
<feature type="signal peptide" evidence="1">
    <location>
        <begin position="1"/>
        <end position="30"/>
    </location>
</feature>
<dbReference type="InterPro" id="IPR011990">
    <property type="entry name" value="TPR-like_helical_dom_sf"/>
</dbReference>
<sequence>MLIGRPRSSVRHARRAAALSAFLLTTPAHAHFEHRHQVLGTVHFPVTCSAEAQAAFDQAMKLQHSFWHTAAVHMPSHIFTRVGDWESSVASNARSAEAARKEGAVGDELHALDYMVYAHLQMGQTEAAKRVVDEAKRFTDAEVANAALLRAAYFALAAMPARLVMERGAWNEAEALTPLPSNFPVTTALTHFTRAVGFARSGKPDQAGPDIEALKAAVEKLKAKEPYWMEQVDIQRQAAEGWVAFASGRQDEGIRTLQAAADREAATEKHVITPGPLAPMREQLGEMLLEAGRPGEALLAFQAVQVSEPNRFRAIFGTARAAEQTGNRDLARQNYAKLLVLAVRADHNRPELVAARAFAAAD</sequence>
<dbReference type="Proteomes" id="UP000245926">
    <property type="component" value="Chromosome"/>
</dbReference>
<dbReference type="PANTHER" id="PTHR45588:SF1">
    <property type="entry name" value="WW DOMAIN-CONTAINING PROTEIN"/>
    <property type="match status" value="1"/>
</dbReference>
<keyword evidence="1" id="KW-0732">Signal</keyword>